<feature type="region of interest" description="Disordered" evidence="1">
    <location>
        <begin position="229"/>
        <end position="269"/>
    </location>
</feature>
<sequence length="269" mass="28854">MIQRGFHYCMCMSLWLASNSCGSWLGNPQDFEDNEGKKTQAETSKTLDLVASVDNSNNGLLPVKDRFGEASSISSMDKISLTITSLSLVNDGQSASYTWNQAIDLKSQSQITLGSQNLDTSSLSSINIGYELQLEGAIGTQALKLDIQVSDQSVSGTSITLSDKSRFIVSFNAERWFNFSGEGLDLSSLASQTLDFSNNASIEATAIKAIIEANIAGSLRYGLDQDGDGILSDTETDQTLETKVPSTPTPEPTTDPNTDDDDGADDDDT</sequence>
<dbReference type="Proteomes" id="UP000192907">
    <property type="component" value="Unassembled WGS sequence"/>
</dbReference>
<protein>
    <submittedName>
        <fullName evidence="2">Uncharacterized protein</fullName>
    </submittedName>
</protein>
<keyword evidence="3" id="KW-1185">Reference proteome</keyword>
<organism evidence="2 3">
    <name type="scientific">Pseudobacteriovorax antillogorgiicola</name>
    <dbReference type="NCBI Taxonomy" id="1513793"/>
    <lineage>
        <taxon>Bacteria</taxon>
        <taxon>Pseudomonadati</taxon>
        <taxon>Bdellovibrionota</taxon>
        <taxon>Oligoflexia</taxon>
        <taxon>Oligoflexales</taxon>
        <taxon>Pseudobacteriovoracaceae</taxon>
        <taxon>Pseudobacteriovorax</taxon>
    </lineage>
</organism>
<dbReference type="EMBL" id="FWZT01000027">
    <property type="protein sequence ID" value="SMF72387.1"/>
    <property type="molecule type" value="Genomic_DNA"/>
</dbReference>
<dbReference type="RefSeq" id="WP_143478274.1">
    <property type="nucleotide sequence ID" value="NZ_FWZT01000027.1"/>
</dbReference>
<dbReference type="AlphaFoldDB" id="A0A1Y6CS33"/>
<evidence type="ECO:0000256" key="1">
    <source>
        <dbReference type="SAM" id="MobiDB-lite"/>
    </source>
</evidence>
<evidence type="ECO:0000313" key="2">
    <source>
        <dbReference type="EMBL" id="SMF72387.1"/>
    </source>
</evidence>
<evidence type="ECO:0000313" key="3">
    <source>
        <dbReference type="Proteomes" id="UP000192907"/>
    </source>
</evidence>
<accession>A0A1Y6CS33</accession>
<feature type="compositionally biased region" description="Acidic residues" evidence="1">
    <location>
        <begin position="257"/>
        <end position="269"/>
    </location>
</feature>
<gene>
    <name evidence="2" type="ORF">SAMN06296036_1277</name>
</gene>
<reference evidence="3" key="1">
    <citation type="submission" date="2017-04" db="EMBL/GenBank/DDBJ databases">
        <authorList>
            <person name="Varghese N."/>
            <person name="Submissions S."/>
        </authorList>
    </citation>
    <scope>NUCLEOTIDE SEQUENCE [LARGE SCALE GENOMIC DNA]</scope>
    <source>
        <strain evidence="3">RKEM611</strain>
    </source>
</reference>
<name>A0A1Y6CS33_9BACT</name>
<proteinExistence type="predicted"/>